<keyword evidence="2" id="KW-1185">Reference proteome</keyword>
<gene>
    <name evidence="1" type="ORF">AVEN_127402_1</name>
</gene>
<proteinExistence type="predicted"/>
<name>A0A4Y2UAA4_ARAVE</name>
<dbReference type="Proteomes" id="UP000499080">
    <property type="component" value="Unassembled WGS sequence"/>
</dbReference>
<dbReference type="EMBL" id="BGPR01034946">
    <property type="protein sequence ID" value="GBO09562.1"/>
    <property type="molecule type" value="Genomic_DNA"/>
</dbReference>
<comment type="caution">
    <text evidence="1">The sequence shown here is derived from an EMBL/GenBank/DDBJ whole genome shotgun (WGS) entry which is preliminary data.</text>
</comment>
<evidence type="ECO:0000313" key="2">
    <source>
        <dbReference type="Proteomes" id="UP000499080"/>
    </source>
</evidence>
<sequence>MHERSPVRNPIPPNIHRVCGPGALGFTIILRLRWPGFKISASKGFLFETRFYQISVISSYDPRWQPYIICFSSRIKGPPVGVAWKFSDSVPAQVLCVSSLS</sequence>
<dbReference type="AlphaFoldDB" id="A0A4Y2UAA4"/>
<organism evidence="1 2">
    <name type="scientific">Araneus ventricosus</name>
    <name type="common">Orbweaver spider</name>
    <name type="synonym">Epeira ventricosa</name>
    <dbReference type="NCBI Taxonomy" id="182803"/>
    <lineage>
        <taxon>Eukaryota</taxon>
        <taxon>Metazoa</taxon>
        <taxon>Ecdysozoa</taxon>
        <taxon>Arthropoda</taxon>
        <taxon>Chelicerata</taxon>
        <taxon>Arachnida</taxon>
        <taxon>Araneae</taxon>
        <taxon>Araneomorphae</taxon>
        <taxon>Entelegynae</taxon>
        <taxon>Araneoidea</taxon>
        <taxon>Araneidae</taxon>
        <taxon>Araneus</taxon>
    </lineage>
</organism>
<accession>A0A4Y2UAA4</accession>
<evidence type="ECO:0000313" key="1">
    <source>
        <dbReference type="EMBL" id="GBO09562.1"/>
    </source>
</evidence>
<protein>
    <submittedName>
        <fullName evidence="1">Uncharacterized protein</fullName>
    </submittedName>
</protein>
<reference evidence="1 2" key="1">
    <citation type="journal article" date="2019" name="Sci. Rep.">
        <title>Orb-weaving spider Araneus ventricosus genome elucidates the spidroin gene catalogue.</title>
        <authorList>
            <person name="Kono N."/>
            <person name="Nakamura H."/>
            <person name="Ohtoshi R."/>
            <person name="Moran D.A.P."/>
            <person name="Shinohara A."/>
            <person name="Yoshida Y."/>
            <person name="Fujiwara M."/>
            <person name="Mori M."/>
            <person name="Tomita M."/>
            <person name="Arakawa K."/>
        </authorList>
    </citation>
    <scope>NUCLEOTIDE SEQUENCE [LARGE SCALE GENOMIC DNA]</scope>
</reference>